<reference evidence="11 12" key="1">
    <citation type="submission" date="2016-10" db="EMBL/GenBank/DDBJ databases">
        <authorList>
            <person name="de Groot N.N."/>
        </authorList>
    </citation>
    <scope>NUCLEOTIDE SEQUENCE [LARGE SCALE GENOMIC DNA]</scope>
    <source>
        <strain evidence="12">KMM 9023,NRIC 0796,JCM 17311,KCTC 23692</strain>
    </source>
</reference>
<proteinExistence type="inferred from homology"/>
<evidence type="ECO:0000256" key="2">
    <source>
        <dbReference type="ARBA" id="ARBA00001947"/>
    </source>
</evidence>
<dbReference type="EMBL" id="FOYI01000005">
    <property type="protein sequence ID" value="SFR08938.1"/>
    <property type="molecule type" value="Genomic_DNA"/>
</dbReference>
<dbReference type="InterPro" id="IPR050241">
    <property type="entry name" value="NAD-cap_RNA_hydrolase_NudC"/>
</dbReference>
<organism evidence="11 12">
    <name type="scientific">Poseidonocella sedimentorum</name>
    <dbReference type="NCBI Taxonomy" id="871652"/>
    <lineage>
        <taxon>Bacteria</taxon>
        <taxon>Pseudomonadati</taxon>
        <taxon>Pseudomonadota</taxon>
        <taxon>Alphaproteobacteria</taxon>
        <taxon>Rhodobacterales</taxon>
        <taxon>Roseobacteraceae</taxon>
        <taxon>Poseidonocella</taxon>
    </lineage>
</organism>
<dbReference type="InterPro" id="IPR015376">
    <property type="entry name" value="Znr_NADH_PPase"/>
</dbReference>
<evidence type="ECO:0000256" key="7">
    <source>
        <dbReference type="ARBA" id="ARBA00022842"/>
    </source>
</evidence>
<comment type="cofactor">
    <cofactor evidence="2">
        <name>Zn(2+)</name>
        <dbReference type="ChEBI" id="CHEBI:29105"/>
    </cofactor>
</comment>
<dbReference type="InterPro" id="IPR015797">
    <property type="entry name" value="NUDIX_hydrolase-like_dom_sf"/>
</dbReference>
<dbReference type="Pfam" id="PF09297">
    <property type="entry name" value="Zn_ribbon_NUD"/>
    <property type="match status" value="1"/>
</dbReference>
<keyword evidence="5" id="KW-0479">Metal-binding</keyword>
<evidence type="ECO:0000256" key="3">
    <source>
        <dbReference type="ARBA" id="ARBA00009595"/>
    </source>
</evidence>
<dbReference type="Gene3D" id="3.90.79.20">
    <property type="match status" value="1"/>
</dbReference>
<dbReference type="CDD" id="cd03429">
    <property type="entry name" value="NUDIX_NADH_pyrophosphatase_Nudt13"/>
    <property type="match status" value="1"/>
</dbReference>
<evidence type="ECO:0000256" key="1">
    <source>
        <dbReference type="ARBA" id="ARBA00001946"/>
    </source>
</evidence>
<protein>
    <recommendedName>
        <fullName evidence="4">NAD(+) diphosphatase</fullName>
        <ecNumber evidence="4">3.6.1.22</ecNumber>
    </recommendedName>
</protein>
<name>A0A1I6DUF8_9RHOB</name>
<gene>
    <name evidence="11" type="ORF">SAMN04515673_105153</name>
</gene>
<dbReference type="Pfam" id="PF09296">
    <property type="entry name" value="NUDIX-like"/>
    <property type="match status" value="1"/>
</dbReference>
<evidence type="ECO:0000256" key="6">
    <source>
        <dbReference type="ARBA" id="ARBA00022801"/>
    </source>
</evidence>
<dbReference type="OrthoDB" id="9791656at2"/>
<feature type="domain" description="Nudix hydrolase" evidence="10">
    <location>
        <begin position="181"/>
        <end position="312"/>
    </location>
</feature>
<keyword evidence="6" id="KW-0378">Hydrolase</keyword>
<dbReference type="GO" id="GO:0006742">
    <property type="term" value="P:NADP+ catabolic process"/>
    <property type="evidence" value="ECO:0007669"/>
    <property type="project" value="TreeGrafter"/>
</dbReference>
<evidence type="ECO:0000256" key="5">
    <source>
        <dbReference type="ARBA" id="ARBA00022723"/>
    </source>
</evidence>
<dbReference type="PANTHER" id="PTHR42904">
    <property type="entry name" value="NUDIX HYDROLASE, NUDC SUBFAMILY"/>
    <property type="match status" value="1"/>
</dbReference>
<dbReference type="Proteomes" id="UP000199302">
    <property type="component" value="Unassembled WGS sequence"/>
</dbReference>
<dbReference type="SUPFAM" id="SSF55811">
    <property type="entry name" value="Nudix"/>
    <property type="match status" value="1"/>
</dbReference>
<dbReference type="NCBIfam" id="NF001299">
    <property type="entry name" value="PRK00241.1"/>
    <property type="match status" value="1"/>
</dbReference>
<dbReference type="EC" id="3.6.1.22" evidence="4"/>
<comment type="cofactor">
    <cofactor evidence="1">
        <name>Mg(2+)</name>
        <dbReference type="ChEBI" id="CHEBI:18420"/>
    </cofactor>
</comment>
<dbReference type="RefSeq" id="WP_092080020.1">
    <property type="nucleotide sequence ID" value="NZ_FOYI01000005.1"/>
</dbReference>
<dbReference type="STRING" id="871652.SAMN04515673_105153"/>
<sequence length="320" mass="34667">MRLVDTVTFASAGLDRAAHLRKQSATLFADAAAGVIAMWRGKPLVQQSGERPALLRLAADHALFDGLDAAPVLLGLDAAGAPVFARDISAHAMQEGDNHAPGFHDQTVQRHPSLPGETGCVDLRQLMAALAPAEAELAAVARAVIEWHRTHPFCPACGGRTFPADAGWERRCEGCDRRHFPRTEPVVIVLVTHGNDVLLGRSPGWPEGMYSLLAGFVEAGETIEAAARREVFEESAVALGDVRYLASQPWPFPASLMIGCRAEALGREIRVDPQEIEDARWFSRQEVLAARRGAHPLLKPARPGAIAHFLLSNWLADRLD</sequence>
<dbReference type="GO" id="GO:0046872">
    <property type="term" value="F:metal ion binding"/>
    <property type="evidence" value="ECO:0007669"/>
    <property type="project" value="UniProtKB-KW"/>
</dbReference>
<keyword evidence="7" id="KW-0460">Magnesium</keyword>
<evidence type="ECO:0000313" key="11">
    <source>
        <dbReference type="EMBL" id="SFR08938.1"/>
    </source>
</evidence>
<dbReference type="GO" id="GO:0005829">
    <property type="term" value="C:cytosol"/>
    <property type="evidence" value="ECO:0007669"/>
    <property type="project" value="TreeGrafter"/>
</dbReference>
<evidence type="ECO:0000256" key="9">
    <source>
        <dbReference type="ARBA" id="ARBA00023679"/>
    </source>
</evidence>
<comment type="catalytic activity">
    <reaction evidence="9">
        <text>a 5'-end NAD(+)-phospho-ribonucleoside in mRNA + H2O = a 5'-end phospho-adenosine-phospho-ribonucleoside in mRNA + beta-nicotinamide D-ribonucleotide + 2 H(+)</text>
        <dbReference type="Rhea" id="RHEA:60876"/>
        <dbReference type="Rhea" id="RHEA-COMP:15698"/>
        <dbReference type="Rhea" id="RHEA-COMP:15719"/>
        <dbReference type="ChEBI" id="CHEBI:14649"/>
        <dbReference type="ChEBI" id="CHEBI:15377"/>
        <dbReference type="ChEBI" id="CHEBI:15378"/>
        <dbReference type="ChEBI" id="CHEBI:144029"/>
        <dbReference type="ChEBI" id="CHEBI:144051"/>
    </reaction>
    <physiologicalReaction direction="left-to-right" evidence="9">
        <dbReference type="Rhea" id="RHEA:60877"/>
    </physiologicalReaction>
</comment>
<dbReference type="Pfam" id="PF00293">
    <property type="entry name" value="NUDIX"/>
    <property type="match status" value="1"/>
</dbReference>
<dbReference type="PANTHER" id="PTHR42904:SF6">
    <property type="entry name" value="NAD-CAPPED RNA HYDROLASE NUDT12"/>
    <property type="match status" value="1"/>
</dbReference>
<keyword evidence="8" id="KW-0520">NAD</keyword>
<accession>A0A1I6DUF8</accession>
<evidence type="ECO:0000256" key="4">
    <source>
        <dbReference type="ARBA" id="ARBA00012381"/>
    </source>
</evidence>
<evidence type="ECO:0000313" key="12">
    <source>
        <dbReference type="Proteomes" id="UP000199302"/>
    </source>
</evidence>
<comment type="similarity">
    <text evidence="3">Belongs to the Nudix hydrolase family. NudC subfamily.</text>
</comment>
<dbReference type="InterPro" id="IPR049734">
    <property type="entry name" value="NudC-like_C"/>
</dbReference>
<dbReference type="InterPro" id="IPR000086">
    <property type="entry name" value="NUDIX_hydrolase_dom"/>
</dbReference>
<evidence type="ECO:0000256" key="8">
    <source>
        <dbReference type="ARBA" id="ARBA00023027"/>
    </source>
</evidence>
<dbReference type="AlphaFoldDB" id="A0A1I6DUF8"/>
<keyword evidence="12" id="KW-1185">Reference proteome</keyword>
<dbReference type="PROSITE" id="PS51462">
    <property type="entry name" value="NUDIX"/>
    <property type="match status" value="1"/>
</dbReference>
<dbReference type="GO" id="GO:0035529">
    <property type="term" value="F:NADH pyrophosphatase activity"/>
    <property type="evidence" value="ECO:0007669"/>
    <property type="project" value="TreeGrafter"/>
</dbReference>
<dbReference type="Gene3D" id="3.90.79.10">
    <property type="entry name" value="Nucleoside Triphosphate Pyrophosphohydrolase"/>
    <property type="match status" value="1"/>
</dbReference>
<dbReference type="InterPro" id="IPR015375">
    <property type="entry name" value="NADH_PPase-like_N"/>
</dbReference>
<evidence type="ECO:0000259" key="10">
    <source>
        <dbReference type="PROSITE" id="PS51462"/>
    </source>
</evidence>
<dbReference type="GO" id="GO:0019677">
    <property type="term" value="P:NAD+ catabolic process"/>
    <property type="evidence" value="ECO:0007669"/>
    <property type="project" value="TreeGrafter"/>
</dbReference>